<evidence type="ECO:0000259" key="7">
    <source>
        <dbReference type="PROSITE" id="PS52029"/>
    </source>
</evidence>
<dbReference type="GO" id="GO:0071555">
    <property type="term" value="P:cell wall organization"/>
    <property type="evidence" value="ECO:0007669"/>
    <property type="project" value="UniProtKB-UniRule"/>
</dbReference>
<gene>
    <name evidence="8" type="ORF">ESP70_009430</name>
</gene>
<name>A0A5M4FEF4_9ACTN</name>
<dbReference type="GO" id="GO:0016740">
    <property type="term" value="F:transferase activity"/>
    <property type="evidence" value="ECO:0007669"/>
    <property type="project" value="UniProtKB-KW"/>
</dbReference>
<dbReference type="RefSeq" id="WP_149689028.1">
    <property type="nucleotide sequence ID" value="NZ_SDPQ02000002.1"/>
</dbReference>
<protein>
    <submittedName>
        <fullName evidence="8">L,D-transpeptidase</fullName>
    </submittedName>
</protein>
<evidence type="ECO:0000256" key="5">
    <source>
        <dbReference type="ARBA" id="ARBA00023316"/>
    </source>
</evidence>
<keyword evidence="5 6" id="KW-0961">Cell wall biogenesis/degradation</keyword>
<dbReference type="EMBL" id="SDPQ02000002">
    <property type="protein sequence ID" value="KAA1397580.1"/>
    <property type="molecule type" value="Genomic_DNA"/>
</dbReference>
<dbReference type="OrthoDB" id="5242394at2"/>
<dbReference type="GO" id="GO:0005576">
    <property type="term" value="C:extracellular region"/>
    <property type="evidence" value="ECO:0007669"/>
    <property type="project" value="TreeGrafter"/>
</dbReference>
<evidence type="ECO:0000256" key="1">
    <source>
        <dbReference type="ARBA" id="ARBA00004752"/>
    </source>
</evidence>
<feature type="active site" description="Nucleophile" evidence="6">
    <location>
        <position position="198"/>
    </location>
</feature>
<evidence type="ECO:0000256" key="3">
    <source>
        <dbReference type="ARBA" id="ARBA00022960"/>
    </source>
</evidence>
<dbReference type="InterPro" id="IPR050979">
    <property type="entry name" value="LD-transpeptidase"/>
</dbReference>
<dbReference type="PROSITE" id="PS52029">
    <property type="entry name" value="LD_TPASE"/>
    <property type="match status" value="1"/>
</dbReference>
<evidence type="ECO:0000313" key="9">
    <source>
        <dbReference type="Proteomes" id="UP000380867"/>
    </source>
</evidence>
<organism evidence="8 9">
    <name type="scientific">Aeromicrobium ginsengisoli</name>
    <dbReference type="NCBI Taxonomy" id="363867"/>
    <lineage>
        <taxon>Bacteria</taxon>
        <taxon>Bacillati</taxon>
        <taxon>Actinomycetota</taxon>
        <taxon>Actinomycetes</taxon>
        <taxon>Propionibacteriales</taxon>
        <taxon>Nocardioidaceae</taxon>
        <taxon>Aeromicrobium</taxon>
    </lineage>
</organism>
<keyword evidence="4 6" id="KW-0573">Peptidoglycan synthesis</keyword>
<evidence type="ECO:0000313" key="8">
    <source>
        <dbReference type="EMBL" id="KAA1397580.1"/>
    </source>
</evidence>
<reference evidence="8" key="1">
    <citation type="submission" date="2019-09" db="EMBL/GenBank/DDBJ databases">
        <authorList>
            <person name="Li J."/>
        </authorList>
    </citation>
    <scope>NUCLEOTIDE SEQUENCE [LARGE SCALE GENOMIC DNA]</scope>
    <source>
        <strain evidence="8">JCM 14732</strain>
    </source>
</reference>
<keyword evidence="9" id="KW-1185">Reference proteome</keyword>
<dbReference type="Gene3D" id="2.40.440.10">
    <property type="entry name" value="L,D-transpeptidase catalytic domain-like"/>
    <property type="match status" value="1"/>
</dbReference>
<keyword evidence="2" id="KW-0808">Transferase</keyword>
<dbReference type="GO" id="GO:0018104">
    <property type="term" value="P:peptidoglycan-protein cross-linking"/>
    <property type="evidence" value="ECO:0007669"/>
    <property type="project" value="TreeGrafter"/>
</dbReference>
<comment type="caution">
    <text evidence="8">The sequence shown here is derived from an EMBL/GenBank/DDBJ whole genome shotgun (WGS) entry which is preliminary data.</text>
</comment>
<dbReference type="GO" id="GO:0008360">
    <property type="term" value="P:regulation of cell shape"/>
    <property type="evidence" value="ECO:0007669"/>
    <property type="project" value="UniProtKB-UniRule"/>
</dbReference>
<evidence type="ECO:0000256" key="4">
    <source>
        <dbReference type="ARBA" id="ARBA00022984"/>
    </source>
</evidence>
<dbReference type="InterPro" id="IPR038063">
    <property type="entry name" value="Transpep_catalytic_dom"/>
</dbReference>
<dbReference type="SUPFAM" id="SSF141523">
    <property type="entry name" value="L,D-transpeptidase catalytic domain-like"/>
    <property type="match status" value="1"/>
</dbReference>
<comment type="pathway">
    <text evidence="1 6">Cell wall biogenesis; peptidoglycan biosynthesis.</text>
</comment>
<dbReference type="CDD" id="cd16913">
    <property type="entry name" value="YkuD_like"/>
    <property type="match status" value="1"/>
</dbReference>
<evidence type="ECO:0000256" key="6">
    <source>
        <dbReference type="PROSITE-ProRule" id="PRU01373"/>
    </source>
</evidence>
<dbReference type="Proteomes" id="UP000380867">
    <property type="component" value="Unassembled WGS sequence"/>
</dbReference>
<feature type="active site" description="Proton donor/acceptor" evidence="6">
    <location>
        <position position="173"/>
    </location>
</feature>
<dbReference type="UniPathway" id="UPA00219"/>
<dbReference type="PANTHER" id="PTHR30582">
    <property type="entry name" value="L,D-TRANSPEPTIDASE"/>
    <property type="match status" value="1"/>
</dbReference>
<dbReference type="InterPro" id="IPR005490">
    <property type="entry name" value="LD_TPept_cat_dom"/>
</dbReference>
<feature type="domain" description="L,D-TPase catalytic" evidence="7">
    <location>
        <begin position="99"/>
        <end position="222"/>
    </location>
</feature>
<keyword evidence="3 6" id="KW-0133">Cell shape</keyword>
<sequence length="223" mass="23507">MSKHRASHRMIRRRGRVGALGLAIVVTMAVGGAAVGILPQLKPDRAAADTSAAAPASIETARVDTVVIPTPAPKRRAAAASVTKVAPVPELPAGSGSGRRIVFDQSDQRVWLVDDGSKVARTYLVSGSRFDNLQPGSYTVQSKSRHAGAFDGSGTMEYFVRFATGYSEPIGFHSVPKDNSGKLEQTKAQLGTPLSAGCVRQWLPDAIALWDFAPVGTKVIVTA</sequence>
<dbReference type="Pfam" id="PF03734">
    <property type="entry name" value="YkuD"/>
    <property type="match status" value="1"/>
</dbReference>
<dbReference type="PANTHER" id="PTHR30582:SF2">
    <property type="entry name" value="L,D-TRANSPEPTIDASE YCIB-RELATED"/>
    <property type="match status" value="1"/>
</dbReference>
<evidence type="ECO:0000256" key="2">
    <source>
        <dbReference type="ARBA" id="ARBA00022679"/>
    </source>
</evidence>
<proteinExistence type="predicted"/>
<dbReference type="AlphaFoldDB" id="A0A5M4FEF4"/>
<dbReference type="GO" id="GO:0071972">
    <property type="term" value="F:peptidoglycan L,D-transpeptidase activity"/>
    <property type="evidence" value="ECO:0007669"/>
    <property type="project" value="TreeGrafter"/>
</dbReference>
<accession>A0A5M4FEF4</accession>